<evidence type="ECO:0000313" key="4">
    <source>
        <dbReference type="Proteomes" id="UP000801492"/>
    </source>
</evidence>
<proteinExistence type="predicted"/>
<dbReference type="Gene3D" id="1.10.10.60">
    <property type="entry name" value="Homeodomain-like"/>
    <property type="match status" value="1"/>
</dbReference>
<feature type="domain" description="HTH psq-type" evidence="2">
    <location>
        <begin position="16"/>
        <end position="53"/>
    </location>
</feature>
<comment type="subcellular location">
    <subcellularLocation>
        <location evidence="1">Nucleus</location>
    </subcellularLocation>
</comment>
<dbReference type="SUPFAM" id="SSF46689">
    <property type="entry name" value="Homeodomain-like"/>
    <property type="match status" value="1"/>
</dbReference>
<dbReference type="OrthoDB" id="6756758at2759"/>
<dbReference type="EMBL" id="VTPC01091103">
    <property type="protein sequence ID" value="KAF2879661.1"/>
    <property type="molecule type" value="Genomic_DNA"/>
</dbReference>
<accession>A0A8K0FYL1</accession>
<dbReference type="GO" id="GO:0005634">
    <property type="term" value="C:nucleus"/>
    <property type="evidence" value="ECO:0007669"/>
    <property type="project" value="UniProtKB-SubCell"/>
</dbReference>
<dbReference type="AlphaFoldDB" id="A0A8K0FYL1"/>
<protein>
    <recommendedName>
        <fullName evidence="2">HTH psq-type domain-containing protein</fullName>
    </recommendedName>
</protein>
<dbReference type="InterPro" id="IPR009057">
    <property type="entry name" value="Homeodomain-like_sf"/>
</dbReference>
<organism evidence="3 4">
    <name type="scientific">Ignelater luminosus</name>
    <name type="common">Cucubano</name>
    <name type="synonym">Pyrophorus luminosus</name>
    <dbReference type="NCBI Taxonomy" id="2038154"/>
    <lineage>
        <taxon>Eukaryota</taxon>
        <taxon>Metazoa</taxon>
        <taxon>Ecdysozoa</taxon>
        <taxon>Arthropoda</taxon>
        <taxon>Hexapoda</taxon>
        <taxon>Insecta</taxon>
        <taxon>Pterygota</taxon>
        <taxon>Neoptera</taxon>
        <taxon>Endopterygota</taxon>
        <taxon>Coleoptera</taxon>
        <taxon>Polyphaga</taxon>
        <taxon>Elateriformia</taxon>
        <taxon>Elateroidea</taxon>
        <taxon>Elateridae</taxon>
        <taxon>Agrypninae</taxon>
        <taxon>Pyrophorini</taxon>
        <taxon>Ignelater</taxon>
    </lineage>
</organism>
<name>A0A8K0FYL1_IGNLU</name>
<evidence type="ECO:0000256" key="1">
    <source>
        <dbReference type="ARBA" id="ARBA00004123"/>
    </source>
</evidence>
<dbReference type="Pfam" id="PF05225">
    <property type="entry name" value="HTH_psq"/>
    <property type="match status" value="1"/>
</dbReference>
<dbReference type="GO" id="GO:0003677">
    <property type="term" value="F:DNA binding"/>
    <property type="evidence" value="ECO:0007669"/>
    <property type="project" value="InterPro"/>
</dbReference>
<comment type="caution">
    <text evidence="3">The sequence shown here is derived from an EMBL/GenBank/DDBJ whole genome shotgun (WGS) entry which is preliminary data.</text>
</comment>
<keyword evidence="4" id="KW-1185">Reference proteome</keyword>
<sequence>MPKVREGVKYEKQYTDENVLSALEAIENVMSQRKALETFNVPHQTLQFRKNSKFTNKTTLGPSTVLTSEEESILEE</sequence>
<dbReference type="InterPro" id="IPR007889">
    <property type="entry name" value="HTH_Psq"/>
</dbReference>
<gene>
    <name evidence="3" type="ORF">ILUMI_26523</name>
</gene>
<evidence type="ECO:0000259" key="2">
    <source>
        <dbReference type="Pfam" id="PF05225"/>
    </source>
</evidence>
<evidence type="ECO:0000313" key="3">
    <source>
        <dbReference type="EMBL" id="KAF2879661.1"/>
    </source>
</evidence>
<reference evidence="3" key="1">
    <citation type="submission" date="2019-08" db="EMBL/GenBank/DDBJ databases">
        <title>The genome of the North American firefly Photinus pyralis.</title>
        <authorList>
            <consortium name="Photinus pyralis genome working group"/>
            <person name="Fallon T.R."/>
            <person name="Sander Lower S.E."/>
            <person name="Weng J.-K."/>
        </authorList>
    </citation>
    <scope>NUCLEOTIDE SEQUENCE</scope>
    <source>
        <strain evidence="3">TRF0915ILg1</strain>
        <tissue evidence="3">Whole body</tissue>
    </source>
</reference>
<dbReference type="Proteomes" id="UP000801492">
    <property type="component" value="Unassembled WGS sequence"/>
</dbReference>